<dbReference type="GO" id="GO:0005840">
    <property type="term" value="C:ribosome"/>
    <property type="evidence" value="ECO:0007669"/>
    <property type="project" value="UniProtKB-KW"/>
</dbReference>
<name>A0A5B0R870_PUCGR</name>
<reference evidence="7 8" key="1">
    <citation type="submission" date="2019-05" db="EMBL/GenBank/DDBJ databases">
        <title>Emergence of the Ug99 lineage of the wheat stem rust pathogen through somatic hybridization.</title>
        <authorList>
            <person name="Li F."/>
            <person name="Upadhyaya N.M."/>
            <person name="Sperschneider J."/>
            <person name="Matny O."/>
            <person name="Nguyen-Phuc H."/>
            <person name="Mago R."/>
            <person name="Raley C."/>
            <person name="Miller M.E."/>
            <person name="Silverstein K.A.T."/>
            <person name="Henningsen E."/>
            <person name="Hirsch C.D."/>
            <person name="Visser B."/>
            <person name="Pretorius Z.A."/>
            <person name="Steffenson B.J."/>
            <person name="Schwessinger B."/>
            <person name="Dodds P.N."/>
            <person name="Figueroa M."/>
        </authorList>
    </citation>
    <scope>NUCLEOTIDE SEQUENCE [LARGE SCALE GENOMIC DNA]</scope>
    <source>
        <strain evidence="5">21-0</strain>
        <strain evidence="6 8">Ug99</strain>
    </source>
</reference>
<evidence type="ECO:0000256" key="2">
    <source>
        <dbReference type="ARBA" id="ARBA00022980"/>
    </source>
</evidence>
<dbReference type="AlphaFoldDB" id="A0A5B0R870"/>
<keyword evidence="2" id="KW-0689">Ribosomal protein</keyword>
<sequence length="271" mass="29338">MSLPSLFRQANRILTIASSNITLRPSSTRQYSSSSSRTPLTLDDVLPATPTSSSPSIREGGGDFSAVTEDYQQSLPPGRPQERFGTRGGLPHGINRRTAIELGADPLRRRSGEKSHYSLLVHSTPNNTRLTLTHTPVAYLPGSSPGHAGFKSAYPLAGAVVARVTAGSVGFKRGRRQEYEAATQACLAMFAKIRELIKLPTVARVNANPAVREGVPRELEVVFNGFGIGRDAFLASLLNSQATDLRELVRSLRDSTVVKIGGPRPKKRRRV</sequence>
<dbReference type="GO" id="GO:0006412">
    <property type="term" value="P:translation"/>
    <property type="evidence" value="ECO:0007669"/>
    <property type="project" value="InterPro"/>
</dbReference>
<accession>A0A5B0R870</accession>
<dbReference type="InterPro" id="IPR001971">
    <property type="entry name" value="Ribosomal_uS11"/>
</dbReference>
<dbReference type="HAMAP" id="MF_01310">
    <property type="entry name" value="Ribosomal_uS11"/>
    <property type="match status" value="1"/>
</dbReference>
<dbReference type="FunFam" id="3.30.420.80:FF:000015">
    <property type="entry name" value="Unplaced genomic scaffold supercont1.5, whole genome shotgun sequence"/>
    <property type="match status" value="1"/>
</dbReference>
<feature type="compositionally biased region" description="Low complexity" evidence="4">
    <location>
        <begin position="25"/>
        <end position="42"/>
    </location>
</feature>
<dbReference type="GO" id="GO:1990904">
    <property type="term" value="C:ribonucleoprotein complex"/>
    <property type="evidence" value="ECO:0007669"/>
    <property type="project" value="UniProtKB-KW"/>
</dbReference>
<organism evidence="6 8">
    <name type="scientific">Puccinia graminis f. sp. tritici</name>
    <dbReference type="NCBI Taxonomy" id="56615"/>
    <lineage>
        <taxon>Eukaryota</taxon>
        <taxon>Fungi</taxon>
        <taxon>Dikarya</taxon>
        <taxon>Basidiomycota</taxon>
        <taxon>Pucciniomycotina</taxon>
        <taxon>Pucciniomycetes</taxon>
        <taxon>Pucciniales</taxon>
        <taxon>Pucciniaceae</taxon>
        <taxon>Puccinia</taxon>
    </lineage>
</organism>
<dbReference type="EMBL" id="VDEP01000237">
    <property type="protein sequence ID" value="KAA1121702.1"/>
    <property type="molecule type" value="Genomic_DNA"/>
</dbReference>
<evidence type="ECO:0000256" key="4">
    <source>
        <dbReference type="SAM" id="MobiDB-lite"/>
    </source>
</evidence>
<dbReference type="Gene3D" id="3.30.420.80">
    <property type="entry name" value="Ribosomal protein S11"/>
    <property type="match status" value="1"/>
</dbReference>
<dbReference type="EMBL" id="VSWC01000003">
    <property type="protein sequence ID" value="KAA1116627.1"/>
    <property type="molecule type" value="Genomic_DNA"/>
</dbReference>
<dbReference type="Proteomes" id="UP000324748">
    <property type="component" value="Unassembled WGS sequence"/>
</dbReference>
<evidence type="ECO:0000313" key="6">
    <source>
        <dbReference type="EMBL" id="KAA1121702.1"/>
    </source>
</evidence>
<gene>
    <name evidence="5" type="ORF">PGT21_020788</name>
    <name evidence="6" type="ORF">PGTUg99_019202</name>
</gene>
<keyword evidence="3" id="KW-0687">Ribonucleoprotein</keyword>
<keyword evidence="7" id="KW-1185">Reference proteome</keyword>
<evidence type="ECO:0000313" key="8">
    <source>
        <dbReference type="Proteomes" id="UP000325313"/>
    </source>
</evidence>
<evidence type="ECO:0000256" key="3">
    <source>
        <dbReference type="ARBA" id="ARBA00023274"/>
    </source>
</evidence>
<dbReference type="PANTHER" id="PTHR11759">
    <property type="entry name" value="40S RIBOSOMAL PROTEIN S14/30S RIBOSOMAL PROTEIN S11"/>
    <property type="match status" value="1"/>
</dbReference>
<comment type="caution">
    <text evidence="6">The sequence shown here is derived from an EMBL/GenBank/DDBJ whole genome shotgun (WGS) entry which is preliminary data.</text>
</comment>
<proteinExistence type="inferred from homology"/>
<evidence type="ECO:0000313" key="7">
    <source>
        <dbReference type="Proteomes" id="UP000324748"/>
    </source>
</evidence>
<evidence type="ECO:0000313" key="5">
    <source>
        <dbReference type="EMBL" id="KAA1116627.1"/>
    </source>
</evidence>
<dbReference type="Proteomes" id="UP000325313">
    <property type="component" value="Unassembled WGS sequence"/>
</dbReference>
<feature type="region of interest" description="Disordered" evidence="4">
    <location>
        <begin position="25"/>
        <end position="103"/>
    </location>
</feature>
<dbReference type="GO" id="GO:0003735">
    <property type="term" value="F:structural constituent of ribosome"/>
    <property type="evidence" value="ECO:0007669"/>
    <property type="project" value="InterPro"/>
</dbReference>
<comment type="similarity">
    <text evidence="1">Belongs to the universal ribosomal protein uS11 family.</text>
</comment>
<dbReference type="SUPFAM" id="SSF53137">
    <property type="entry name" value="Translational machinery components"/>
    <property type="match status" value="1"/>
</dbReference>
<dbReference type="OrthoDB" id="1654884at2759"/>
<dbReference type="InterPro" id="IPR036967">
    <property type="entry name" value="Ribosomal_uS11_sf"/>
</dbReference>
<evidence type="ECO:0000256" key="1">
    <source>
        <dbReference type="ARBA" id="ARBA00006194"/>
    </source>
</evidence>
<protein>
    <submittedName>
        <fullName evidence="6">Uncharacterized protein</fullName>
    </submittedName>
</protein>